<gene>
    <name evidence="12" type="primary">cysD_1</name>
    <name evidence="12" type="ORF">STSP2_00019</name>
</gene>
<keyword evidence="7" id="KW-0067">ATP-binding</keyword>
<dbReference type="InterPro" id="IPR050128">
    <property type="entry name" value="Sulfate_adenylyltrnsfr_sub2"/>
</dbReference>
<dbReference type="RefSeq" id="WP_146658691.1">
    <property type="nucleotide sequence ID" value="NZ_CP019791.1"/>
</dbReference>
<accession>A0A1U9NG18</accession>
<evidence type="ECO:0000256" key="8">
    <source>
        <dbReference type="ARBA" id="ARBA00030256"/>
    </source>
</evidence>
<evidence type="ECO:0000256" key="4">
    <source>
        <dbReference type="ARBA" id="ARBA00022679"/>
    </source>
</evidence>
<name>A0A1U9NG18_9BACT</name>
<dbReference type="STRING" id="1936003.STSP2_00019"/>
<comment type="similarity">
    <text evidence="1">Belongs to the PAPS reductase family. CysD subfamily.</text>
</comment>
<protein>
    <recommendedName>
        <fullName evidence="3">Sulfate adenylyltransferase subunit 2</fullName>
        <ecNumber evidence="2">2.7.7.4</ecNumber>
    </recommendedName>
    <alternativeName>
        <fullName evidence="8">ATP-sulfurylase small subunit</fullName>
    </alternativeName>
    <alternativeName>
        <fullName evidence="9">Sulfate adenylate transferase</fullName>
    </alternativeName>
</protein>
<keyword evidence="13" id="KW-1185">Reference proteome</keyword>
<keyword evidence="4 12" id="KW-0808">Transferase</keyword>
<feature type="region of interest" description="Disordered" evidence="10">
    <location>
        <begin position="267"/>
        <end position="293"/>
    </location>
</feature>
<dbReference type="InterPro" id="IPR002500">
    <property type="entry name" value="PAPS_reduct_dom"/>
</dbReference>
<evidence type="ECO:0000256" key="2">
    <source>
        <dbReference type="ARBA" id="ARBA00012391"/>
    </source>
</evidence>
<keyword evidence="6" id="KW-0547">Nucleotide-binding</keyword>
<dbReference type="Gene3D" id="3.40.50.620">
    <property type="entry name" value="HUPs"/>
    <property type="match status" value="1"/>
</dbReference>
<dbReference type="GO" id="GO:0004781">
    <property type="term" value="F:sulfate adenylyltransferase (ATP) activity"/>
    <property type="evidence" value="ECO:0007669"/>
    <property type="project" value="UniProtKB-EC"/>
</dbReference>
<evidence type="ECO:0000256" key="3">
    <source>
        <dbReference type="ARBA" id="ARBA00022004"/>
    </source>
</evidence>
<evidence type="ECO:0000256" key="5">
    <source>
        <dbReference type="ARBA" id="ARBA00022695"/>
    </source>
</evidence>
<evidence type="ECO:0000256" key="7">
    <source>
        <dbReference type="ARBA" id="ARBA00022840"/>
    </source>
</evidence>
<proteinExistence type="inferred from homology"/>
<evidence type="ECO:0000256" key="10">
    <source>
        <dbReference type="SAM" id="MobiDB-lite"/>
    </source>
</evidence>
<dbReference type="PANTHER" id="PTHR43196">
    <property type="entry name" value="SULFATE ADENYLYLTRANSFERASE SUBUNIT 2"/>
    <property type="match status" value="1"/>
</dbReference>
<sequence length="293" mass="33897">MDHLDRLESTSIHILREAYANFKSLCMLWSIGKDSTVMLWLAKKAFLGHVPIPLVHIDTSYKIPEMIEYRDRLTKEWNLDMVYGMNHEALKASETFPAGNTDRLTCCKMLKSEALRNTLSGRWPRHRFNHNLGKYEIDKNAEPFTGVIVGVRSDEEGSRSKERYFSPRDRENDWDIADQPPELWNHYKTDFAPGTHVRIHPLLDWTELNIWEYIERENIPTVSLYYNQGDGKRYRSLGCAPCTNPIESEARNVSEVIEELRSGQLSNIAERSGRAQDSEDGGGLESLRRDGYM</sequence>
<evidence type="ECO:0000256" key="1">
    <source>
        <dbReference type="ARBA" id="ARBA00008885"/>
    </source>
</evidence>
<dbReference type="EC" id="2.7.7.4" evidence="2"/>
<evidence type="ECO:0000256" key="9">
    <source>
        <dbReference type="ARBA" id="ARBA00031812"/>
    </source>
</evidence>
<dbReference type="InterPro" id="IPR011784">
    <property type="entry name" value="SO4_adenylTrfase_ssu"/>
</dbReference>
<dbReference type="Pfam" id="PF01507">
    <property type="entry name" value="PAPS_reduct"/>
    <property type="match status" value="1"/>
</dbReference>
<dbReference type="GO" id="GO:0000103">
    <property type="term" value="P:sulfate assimilation"/>
    <property type="evidence" value="ECO:0007669"/>
    <property type="project" value="InterPro"/>
</dbReference>
<feature type="domain" description="Phosphoadenosine phosphosulphate reductase" evidence="11">
    <location>
        <begin position="25"/>
        <end position="245"/>
    </location>
</feature>
<evidence type="ECO:0000259" key="11">
    <source>
        <dbReference type="Pfam" id="PF01507"/>
    </source>
</evidence>
<evidence type="ECO:0000256" key="6">
    <source>
        <dbReference type="ARBA" id="ARBA00022741"/>
    </source>
</evidence>
<dbReference type="AlphaFoldDB" id="A0A1U9NG18"/>
<dbReference type="KEGG" id="alus:STSP2_00019"/>
<dbReference type="NCBIfam" id="NF003587">
    <property type="entry name" value="PRK05253.1"/>
    <property type="match status" value="1"/>
</dbReference>
<organism evidence="12 13">
    <name type="scientific">Anaerohalosphaera lusitana</name>
    <dbReference type="NCBI Taxonomy" id="1936003"/>
    <lineage>
        <taxon>Bacteria</taxon>
        <taxon>Pseudomonadati</taxon>
        <taxon>Planctomycetota</taxon>
        <taxon>Phycisphaerae</taxon>
        <taxon>Sedimentisphaerales</taxon>
        <taxon>Anaerohalosphaeraceae</taxon>
        <taxon>Anaerohalosphaera</taxon>
    </lineage>
</organism>
<dbReference type="Proteomes" id="UP000189674">
    <property type="component" value="Chromosome"/>
</dbReference>
<dbReference type="GO" id="GO:0005524">
    <property type="term" value="F:ATP binding"/>
    <property type="evidence" value="ECO:0007669"/>
    <property type="project" value="UniProtKB-KW"/>
</dbReference>
<dbReference type="PANTHER" id="PTHR43196:SF1">
    <property type="entry name" value="SULFATE ADENYLYLTRANSFERASE SUBUNIT 2"/>
    <property type="match status" value="1"/>
</dbReference>
<dbReference type="EMBL" id="CP019791">
    <property type="protein sequence ID" value="AQT66881.1"/>
    <property type="molecule type" value="Genomic_DNA"/>
</dbReference>
<dbReference type="PIRSF" id="PIRSF002936">
    <property type="entry name" value="CysDAde_trans"/>
    <property type="match status" value="1"/>
</dbReference>
<evidence type="ECO:0000313" key="12">
    <source>
        <dbReference type="EMBL" id="AQT66881.1"/>
    </source>
</evidence>
<dbReference type="SUPFAM" id="SSF52402">
    <property type="entry name" value="Adenine nucleotide alpha hydrolases-like"/>
    <property type="match status" value="1"/>
</dbReference>
<reference evidence="13" key="1">
    <citation type="submission" date="2017-02" db="EMBL/GenBank/DDBJ databases">
        <title>Comparative genomics and description of representatives of a novel lineage of planctomycetes thriving in anoxic sediments.</title>
        <authorList>
            <person name="Spring S."/>
            <person name="Bunk B."/>
            <person name="Sproer C."/>
        </authorList>
    </citation>
    <scope>NUCLEOTIDE SEQUENCE [LARGE SCALE GENOMIC DNA]</scope>
    <source>
        <strain evidence="13">ST-NAGAB-D1</strain>
    </source>
</reference>
<keyword evidence="5 12" id="KW-0548">Nucleotidyltransferase</keyword>
<evidence type="ECO:0000313" key="13">
    <source>
        <dbReference type="Proteomes" id="UP000189674"/>
    </source>
</evidence>
<dbReference type="OrthoDB" id="9772604at2"/>
<dbReference type="InterPro" id="IPR014729">
    <property type="entry name" value="Rossmann-like_a/b/a_fold"/>
</dbReference>